<evidence type="ECO:0000256" key="1">
    <source>
        <dbReference type="SAM" id="MobiDB-lite"/>
    </source>
</evidence>
<dbReference type="GeneID" id="57398354"/>
<dbReference type="KEGG" id="poj:PtoMrB4_31410"/>
<dbReference type="AlphaFoldDB" id="A0A679GSY3"/>
<evidence type="ECO:0000256" key="2">
    <source>
        <dbReference type="SAM" id="Phobius"/>
    </source>
</evidence>
<evidence type="ECO:0000313" key="5">
    <source>
        <dbReference type="EMBL" id="BCA29164.1"/>
    </source>
</evidence>
<feature type="domain" description="FecR N-terminal" evidence="4">
    <location>
        <begin position="17"/>
        <end position="54"/>
    </location>
</feature>
<organism evidence="5 6">
    <name type="scientific">Metapseudomonas otitidis</name>
    <dbReference type="NCBI Taxonomy" id="319939"/>
    <lineage>
        <taxon>Bacteria</taxon>
        <taxon>Pseudomonadati</taxon>
        <taxon>Pseudomonadota</taxon>
        <taxon>Gammaproteobacteria</taxon>
        <taxon>Pseudomonadales</taxon>
        <taxon>Pseudomonadaceae</taxon>
        <taxon>Metapseudomonas</taxon>
    </lineage>
</organism>
<feature type="transmembrane region" description="Helical" evidence="2">
    <location>
        <begin position="106"/>
        <end position="127"/>
    </location>
</feature>
<feature type="domain" description="FecR protein" evidence="3">
    <location>
        <begin position="137"/>
        <end position="224"/>
    </location>
</feature>
<reference evidence="5 6" key="1">
    <citation type="journal article" date="2020" name="Microbiol. Resour. Announc.">
        <title>Complete genome sequence of Pseudomonas otitidis strain MrB4, isolated from Lake Biwa in Japan.</title>
        <authorList>
            <person name="Miyazaki K."/>
            <person name="Hase E."/>
            <person name="Maruya T."/>
        </authorList>
    </citation>
    <scope>NUCLEOTIDE SEQUENCE [LARGE SCALE GENOMIC DNA]</scope>
    <source>
        <strain evidence="5 6">MrB4</strain>
    </source>
</reference>
<dbReference type="GO" id="GO:0016989">
    <property type="term" value="F:sigma factor antagonist activity"/>
    <property type="evidence" value="ECO:0007669"/>
    <property type="project" value="TreeGrafter"/>
</dbReference>
<dbReference type="PANTHER" id="PTHR30273:SF2">
    <property type="entry name" value="PROTEIN FECR"/>
    <property type="match status" value="1"/>
</dbReference>
<keyword evidence="2" id="KW-1133">Transmembrane helix</keyword>
<dbReference type="PANTHER" id="PTHR30273">
    <property type="entry name" value="PERIPLASMIC SIGNAL SENSOR AND SIGMA FACTOR ACTIVATOR FECR-RELATED"/>
    <property type="match status" value="1"/>
</dbReference>
<evidence type="ECO:0000313" key="6">
    <source>
        <dbReference type="Proteomes" id="UP000501237"/>
    </source>
</evidence>
<dbReference type="InterPro" id="IPR006860">
    <property type="entry name" value="FecR"/>
</dbReference>
<dbReference type="PIRSF" id="PIRSF018266">
    <property type="entry name" value="FecR"/>
    <property type="match status" value="1"/>
</dbReference>
<evidence type="ECO:0000259" key="3">
    <source>
        <dbReference type="Pfam" id="PF04773"/>
    </source>
</evidence>
<name>A0A679GSY3_9GAMM</name>
<dbReference type="Pfam" id="PF04773">
    <property type="entry name" value="FecR"/>
    <property type="match status" value="1"/>
</dbReference>
<dbReference type="InterPro" id="IPR012373">
    <property type="entry name" value="Ferrdict_sens_TM"/>
</dbReference>
<dbReference type="InterPro" id="IPR032623">
    <property type="entry name" value="FecR_N"/>
</dbReference>
<dbReference type="Gene3D" id="2.60.120.1440">
    <property type="match status" value="1"/>
</dbReference>
<sequence>MNKATSPAPSDPLVEVAAHWCMRLHAEDCTAEERAEFQAWIDSDPANALEYAEMLEIWELSAHLPPSTAPLGKAARPTPARPAPAPQQRPATPVRRRGFLARHARALALAVVGLPLAAYSGWLAGWVPDSYHRYSADASIQRFTLGDGSEVELNLGSRLSYASFIDQRRVDLSRGEAYFHVSRDPQHPFVVNAGAGSITVTGTRFNVWTYQDNVVVTVTEGSVKVRSARHGNDSNLSPGMQAAFRPGDLQPRVGAADPGKALAWRDGKLVLDDLPLADALPLINRYLDHPLVLGDASVGEQRIGGIYSTQDIGNLVKALPKVLPIRLATQDDGRVVIHAR</sequence>
<keyword evidence="2" id="KW-0812">Transmembrane</keyword>
<dbReference type="Proteomes" id="UP000501237">
    <property type="component" value="Chromosome"/>
</dbReference>
<feature type="region of interest" description="Disordered" evidence="1">
    <location>
        <begin position="68"/>
        <end position="92"/>
    </location>
</feature>
<keyword evidence="2" id="KW-0472">Membrane</keyword>
<proteinExistence type="predicted"/>
<evidence type="ECO:0000259" key="4">
    <source>
        <dbReference type="Pfam" id="PF16220"/>
    </source>
</evidence>
<protein>
    <submittedName>
        <fullName evidence="5">Peptide ABC transporter substrate-binding protein</fullName>
    </submittedName>
</protein>
<dbReference type="EMBL" id="AP022642">
    <property type="protein sequence ID" value="BCA29164.1"/>
    <property type="molecule type" value="Genomic_DNA"/>
</dbReference>
<dbReference type="Pfam" id="PF16220">
    <property type="entry name" value="DUF4880"/>
    <property type="match status" value="1"/>
</dbReference>
<dbReference type="RefSeq" id="WP_232060717.1">
    <property type="nucleotide sequence ID" value="NZ_AP022642.1"/>
</dbReference>
<gene>
    <name evidence="5" type="ORF">PtoMrB4_31410</name>
</gene>
<accession>A0A679GSY3</accession>